<feature type="domain" description="Glycosyltransferase subfamily 4-like N-terminal" evidence="3">
    <location>
        <begin position="17"/>
        <end position="187"/>
    </location>
</feature>
<comment type="caution">
    <text evidence="4">The sequence shown here is derived from an EMBL/GenBank/DDBJ whole genome shotgun (WGS) entry which is preliminary data.</text>
</comment>
<keyword evidence="4" id="KW-0808">Transferase</keyword>
<accession>A0A2T5VAA1</accession>
<gene>
    <name evidence="4" type="ORF">C8N35_104316</name>
</gene>
<dbReference type="RefSeq" id="WP_107990274.1">
    <property type="nucleotide sequence ID" value="NZ_QAYG01000004.1"/>
</dbReference>
<dbReference type="InterPro" id="IPR001296">
    <property type="entry name" value="Glyco_trans_1"/>
</dbReference>
<name>A0A2T5VAA1_9HYPH</name>
<proteinExistence type="predicted"/>
<dbReference type="Proteomes" id="UP000244081">
    <property type="component" value="Unassembled WGS sequence"/>
</dbReference>
<feature type="region of interest" description="Disordered" evidence="1">
    <location>
        <begin position="381"/>
        <end position="404"/>
    </location>
</feature>
<evidence type="ECO:0000259" key="2">
    <source>
        <dbReference type="Pfam" id="PF00534"/>
    </source>
</evidence>
<dbReference type="InterPro" id="IPR028098">
    <property type="entry name" value="Glyco_trans_4-like_N"/>
</dbReference>
<protein>
    <submittedName>
        <fullName evidence="4">Glycosyltransferase involved in cell wall biosynthesis</fullName>
    </submittedName>
</protein>
<reference evidence="4 5" key="1">
    <citation type="submission" date="2018-04" db="EMBL/GenBank/DDBJ databases">
        <title>Genomic Encyclopedia of Archaeal and Bacterial Type Strains, Phase II (KMG-II): from individual species to whole genera.</title>
        <authorList>
            <person name="Goeker M."/>
        </authorList>
    </citation>
    <scope>NUCLEOTIDE SEQUENCE [LARGE SCALE GENOMIC DNA]</scope>
    <source>
        <strain evidence="4 5">DSM 23382</strain>
    </source>
</reference>
<dbReference type="GO" id="GO:0016757">
    <property type="term" value="F:glycosyltransferase activity"/>
    <property type="evidence" value="ECO:0007669"/>
    <property type="project" value="InterPro"/>
</dbReference>
<dbReference type="OrthoDB" id="9806708at2"/>
<dbReference type="AlphaFoldDB" id="A0A2T5VAA1"/>
<dbReference type="PANTHER" id="PTHR12526">
    <property type="entry name" value="GLYCOSYLTRANSFERASE"/>
    <property type="match status" value="1"/>
</dbReference>
<dbReference type="SUPFAM" id="SSF53756">
    <property type="entry name" value="UDP-Glycosyltransferase/glycogen phosphorylase"/>
    <property type="match status" value="1"/>
</dbReference>
<feature type="compositionally biased region" description="Basic and acidic residues" evidence="1">
    <location>
        <begin position="382"/>
        <end position="394"/>
    </location>
</feature>
<feature type="domain" description="Glycosyl transferase family 1" evidence="2">
    <location>
        <begin position="191"/>
        <end position="350"/>
    </location>
</feature>
<dbReference type="Pfam" id="PF00534">
    <property type="entry name" value="Glycos_transf_1"/>
    <property type="match status" value="1"/>
</dbReference>
<evidence type="ECO:0000256" key="1">
    <source>
        <dbReference type="SAM" id="MobiDB-lite"/>
    </source>
</evidence>
<dbReference type="EMBL" id="QAYG01000004">
    <property type="protein sequence ID" value="PTW60688.1"/>
    <property type="molecule type" value="Genomic_DNA"/>
</dbReference>
<evidence type="ECO:0000313" key="4">
    <source>
        <dbReference type="EMBL" id="PTW60688.1"/>
    </source>
</evidence>
<keyword evidence="5" id="KW-1185">Reference proteome</keyword>
<sequence>MSAPSLRVVHCLRAPVGGAFRHVRDLISAQRAEGHAVGLICDSTTGGDFAEMQLDLLAGDLELGLVRIPMRRTPSPADLLAMRRAYRDLKAMAPDVLHGHGAKGGTYARLLGTFLRMSGLKTRRFYSPHGGSLHYPATSLAGRTYFTVERTLERFCDGLCFVSQYEADQYASKVHPPRIAHRTVHNGLRPEEFAPVVPAPDARDFLFIGEFRDLKGPDLFLLALTAIGEASGLTPTAHMVGPGDDRSRYKEMAEDLGIGGTVTIHAPRPAREAFAMARAVVIPSRAESLPYIVLEAIAAGLPVITTRVGGIPEIFAGSDHDLVAPGDATALATAMQRVLHDPITARNKAQADRARIADAFSLARMSQGVLGLYGEGGVRVEQPVEHAPPERTDNPRLTADGTRG</sequence>
<evidence type="ECO:0000313" key="5">
    <source>
        <dbReference type="Proteomes" id="UP000244081"/>
    </source>
</evidence>
<organism evidence="4 5">
    <name type="scientific">Breoghania corrubedonensis</name>
    <dbReference type="NCBI Taxonomy" id="665038"/>
    <lineage>
        <taxon>Bacteria</taxon>
        <taxon>Pseudomonadati</taxon>
        <taxon>Pseudomonadota</taxon>
        <taxon>Alphaproteobacteria</taxon>
        <taxon>Hyphomicrobiales</taxon>
        <taxon>Stappiaceae</taxon>
        <taxon>Breoghania</taxon>
    </lineage>
</organism>
<evidence type="ECO:0000259" key="3">
    <source>
        <dbReference type="Pfam" id="PF13579"/>
    </source>
</evidence>
<dbReference type="Pfam" id="PF13579">
    <property type="entry name" value="Glyco_trans_4_4"/>
    <property type="match status" value="1"/>
</dbReference>
<dbReference type="Gene3D" id="3.40.50.2000">
    <property type="entry name" value="Glycogen Phosphorylase B"/>
    <property type="match status" value="2"/>
</dbReference>